<keyword evidence="4 10" id="KW-0812">Transmembrane</keyword>
<dbReference type="PANTHER" id="PTHR30069:SF29">
    <property type="entry name" value="HEMOGLOBIN AND HEMOGLOBIN-HAPTOGLOBIN-BINDING PROTEIN 1-RELATED"/>
    <property type="match status" value="1"/>
</dbReference>
<dbReference type="EMBL" id="LEKT01000006">
    <property type="protein sequence ID" value="KMO87363.1"/>
    <property type="molecule type" value="Genomic_DNA"/>
</dbReference>
<dbReference type="InterPro" id="IPR000531">
    <property type="entry name" value="Beta-barrel_TonB"/>
</dbReference>
<keyword evidence="7 10" id="KW-0472">Membrane</keyword>
<dbReference type="PATRIC" id="fig|1122219.3.peg.2466"/>
<evidence type="ECO:0000256" key="1">
    <source>
        <dbReference type="ARBA" id="ARBA00004571"/>
    </source>
</evidence>
<evidence type="ECO:0000313" key="15">
    <source>
        <dbReference type="EMBL" id="KMO87363.1"/>
    </source>
</evidence>
<dbReference type="PANTHER" id="PTHR30069">
    <property type="entry name" value="TONB-DEPENDENT OUTER MEMBRANE RECEPTOR"/>
    <property type="match status" value="1"/>
</dbReference>
<evidence type="ECO:0000256" key="12">
    <source>
        <dbReference type="SAM" id="SignalP"/>
    </source>
</evidence>
<dbReference type="InParanoid" id="A0A0J6WYM4"/>
<dbReference type="Proteomes" id="UP000036503">
    <property type="component" value="Unassembled WGS sequence"/>
</dbReference>
<dbReference type="InterPro" id="IPR012910">
    <property type="entry name" value="Plug_dom"/>
</dbReference>
<keyword evidence="16" id="KW-1185">Reference proteome</keyword>
<comment type="caution">
    <text evidence="15">The sequence shown here is derived from an EMBL/GenBank/DDBJ whole genome shotgun (WGS) entry which is preliminary data.</text>
</comment>
<evidence type="ECO:0000256" key="4">
    <source>
        <dbReference type="ARBA" id="ARBA00022692"/>
    </source>
</evidence>
<evidence type="ECO:0000256" key="8">
    <source>
        <dbReference type="ARBA" id="ARBA00023170"/>
    </source>
</evidence>
<dbReference type="InterPro" id="IPR037066">
    <property type="entry name" value="Plug_dom_sf"/>
</dbReference>
<keyword evidence="8 15" id="KW-0675">Receptor</keyword>
<dbReference type="Gene3D" id="2.40.170.20">
    <property type="entry name" value="TonB-dependent receptor, beta-barrel domain"/>
    <property type="match status" value="1"/>
</dbReference>
<protein>
    <submittedName>
        <fullName evidence="15">TonB-dependent receptor</fullName>
    </submittedName>
</protein>
<dbReference type="Pfam" id="PF07715">
    <property type="entry name" value="Plug"/>
    <property type="match status" value="1"/>
</dbReference>
<evidence type="ECO:0000256" key="9">
    <source>
        <dbReference type="ARBA" id="ARBA00023237"/>
    </source>
</evidence>
<feature type="domain" description="TonB-dependent receptor plug" evidence="14">
    <location>
        <begin position="50"/>
        <end position="158"/>
    </location>
</feature>
<sequence length="716" mass="80884">MKCGNATKISVLSLAIFSALTASAFAADTDDSTVRTKDIIVTATKTEAEVKAVPQAVEVITSEDMARLGANDVLTALSLADNLNISKAGMTGNAVSLRGMSTNHTLILVDGKRYAGEDTDVTTNVYSLERLNVSDIERIEIVRGPSSSLYGSDAMGGVINIITKVPEQAGGKIGAVTGTQNTAEYFNFNFGKHGRWTTSIDGRIDKQRAINRYQYEVSSMGGTTDGYNRSMYGMRRNFHLVSTYDFENQNKNKLRFDIDYMNEDLRSDYADTMSTVFTKSGAMAVIGQYKEMYQGPFAESEKALTNKNKREFFHNEQKGFSIEYTGKTKRNEYQIRSYYNTLTKHSNLINDRVLPNGNVSVYMVNQVSPMYGIKIPIMGFNYDGMYPKTDYDYAKYNTWVTEAKNTMYIGDHHNLTFGGEYRSLEYEGTRLGEPSESDVKNVASRDVRSYAGYVEDLWQVNDKLLLVPSVRLEHNNQFGSEATPKIGMTYAINNSWRFKANYGKGYKAPSISELYMRMHRAMGEMTVDVYGNPDLQPEEAISYDFSIEADKGSNFGKLTYFNNKVTNLITTEALDEDGLKNRYINIGKAQINGVEAELGRHLGTRWTVKMTHNFLDAKNSITDKRLNNRAKSTSTLQLIYDDHKPTGISAVLWDEFARDYRYNDKDYTYNTVNFSINKKWSAEFSTYAGLDNIFDKKVDDLFIDGRMWRVGAEWKL</sequence>
<evidence type="ECO:0000256" key="7">
    <source>
        <dbReference type="ARBA" id="ARBA00023136"/>
    </source>
</evidence>
<keyword evidence="6 11" id="KW-0798">TonB box</keyword>
<reference evidence="15 16" key="1">
    <citation type="submission" date="2015-06" db="EMBL/GenBank/DDBJ databases">
        <title>Draft genome sequence of beer spoilage bacterium Megasphaera cerevisiae type strain 20462.</title>
        <authorList>
            <person name="Kutumbaka K."/>
            <person name="Pasmowitz J."/>
            <person name="Mategko J."/>
            <person name="Reyes D."/>
            <person name="Friedrich A."/>
            <person name="Han S."/>
            <person name="Martens-Habbena W."/>
            <person name="Neal-McKinney J."/>
            <person name="Janagama H.K."/>
            <person name="Nadala C."/>
            <person name="Samadpour M."/>
        </authorList>
    </citation>
    <scope>NUCLEOTIDE SEQUENCE [LARGE SCALE GENOMIC DNA]</scope>
    <source>
        <strain evidence="15 16">DSM 20462</strain>
    </source>
</reference>
<dbReference type="Pfam" id="PF00593">
    <property type="entry name" value="TonB_dep_Rec_b-barrel"/>
    <property type="match status" value="1"/>
</dbReference>
<evidence type="ECO:0000256" key="5">
    <source>
        <dbReference type="ARBA" id="ARBA00022729"/>
    </source>
</evidence>
<evidence type="ECO:0000256" key="2">
    <source>
        <dbReference type="ARBA" id="ARBA00022448"/>
    </source>
</evidence>
<dbReference type="GO" id="GO:0015344">
    <property type="term" value="F:siderophore uptake transmembrane transporter activity"/>
    <property type="evidence" value="ECO:0007669"/>
    <property type="project" value="TreeGrafter"/>
</dbReference>
<keyword evidence="2 10" id="KW-0813">Transport</keyword>
<evidence type="ECO:0000256" key="10">
    <source>
        <dbReference type="PROSITE-ProRule" id="PRU01360"/>
    </source>
</evidence>
<evidence type="ECO:0000256" key="3">
    <source>
        <dbReference type="ARBA" id="ARBA00022452"/>
    </source>
</evidence>
<feature type="signal peptide" evidence="12">
    <location>
        <begin position="1"/>
        <end position="26"/>
    </location>
</feature>
<dbReference type="GO" id="GO:0009279">
    <property type="term" value="C:cell outer membrane"/>
    <property type="evidence" value="ECO:0007669"/>
    <property type="project" value="UniProtKB-SubCell"/>
</dbReference>
<comment type="subcellular location">
    <subcellularLocation>
        <location evidence="1 10">Cell outer membrane</location>
        <topology evidence="1 10">Multi-pass membrane protein</topology>
    </subcellularLocation>
</comment>
<keyword evidence="5 12" id="KW-0732">Signal</keyword>
<dbReference type="RefSeq" id="WP_048513344.1">
    <property type="nucleotide sequence ID" value="NZ_FUXD01000002.1"/>
</dbReference>
<dbReference type="AlphaFoldDB" id="A0A0J6WYM4"/>
<gene>
    <name evidence="15" type="ORF">AB840_02950</name>
</gene>
<evidence type="ECO:0000256" key="6">
    <source>
        <dbReference type="ARBA" id="ARBA00023077"/>
    </source>
</evidence>
<evidence type="ECO:0000259" key="14">
    <source>
        <dbReference type="Pfam" id="PF07715"/>
    </source>
</evidence>
<dbReference type="SUPFAM" id="SSF56935">
    <property type="entry name" value="Porins"/>
    <property type="match status" value="1"/>
</dbReference>
<evidence type="ECO:0000259" key="13">
    <source>
        <dbReference type="Pfam" id="PF00593"/>
    </source>
</evidence>
<dbReference type="InterPro" id="IPR039426">
    <property type="entry name" value="TonB-dep_rcpt-like"/>
</dbReference>
<dbReference type="Gene3D" id="2.170.130.10">
    <property type="entry name" value="TonB-dependent receptor, plug domain"/>
    <property type="match status" value="1"/>
</dbReference>
<proteinExistence type="inferred from homology"/>
<dbReference type="CDD" id="cd01347">
    <property type="entry name" value="ligand_gated_channel"/>
    <property type="match status" value="1"/>
</dbReference>
<dbReference type="OrthoDB" id="101167at2"/>
<accession>A0A0J6WYM4</accession>
<feature type="chain" id="PRO_5030008870" evidence="12">
    <location>
        <begin position="27"/>
        <end position="716"/>
    </location>
</feature>
<organism evidence="15 16">
    <name type="scientific">Megasphaera cerevisiae DSM 20462</name>
    <dbReference type="NCBI Taxonomy" id="1122219"/>
    <lineage>
        <taxon>Bacteria</taxon>
        <taxon>Bacillati</taxon>
        <taxon>Bacillota</taxon>
        <taxon>Negativicutes</taxon>
        <taxon>Veillonellales</taxon>
        <taxon>Veillonellaceae</taxon>
        <taxon>Megasphaera</taxon>
    </lineage>
</organism>
<feature type="domain" description="TonB-dependent receptor-like beta-barrel" evidence="13">
    <location>
        <begin position="309"/>
        <end position="693"/>
    </location>
</feature>
<keyword evidence="3 10" id="KW-1134">Transmembrane beta strand</keyword>
<keyword evidence="9 10" id="KW-0998">Cell outer membrane</keyword>
<dbReference type="PROSITE" id="PS52016">
    <property type="entry name" value="TONB_DEPENDENT_REC_3"/>
    <property type="match status" value="1"/>
</dbReference>
<evidence type="ECO:0000256" key="11">
    <source>
        <dbReference type="RuleBase" id="RU003357"/>
    </source>
</evidence>
<dbReference type="GO" id="GO:0044718">
    <property type="term" value="P:siderophore transmembrane transport"/>
    <property type="evidence" value="ECO:0007669"/>
    <property type="project" value="TreeGrafter"/>
</dbReference>
<dbReference type="InterPro" id="IPR036942">
    <property type="entry name" value="Beta-barrel_TonB_sf"/>
</dbReference>
<evidence type="ECO:0000313" key="16">
    <source>
        <dbReference type="Proteomes" id="UP000036503"/>
    </source>
</evidence>
<name>A0A0J6WYM4_9FIRM</name>
<comment type="similarity">
    <text evidence="10 11">Belongs to the TonB-dependent receptor family.</text>
</comment>